<dbReference type="InterPro" id="IPR013783">
    <property type="entry name" value="Ig-like_fold"/>
</dbReference>
<protein>
    <recommendedName>
        <fullName evidence="4">Fibronectin type-III domain-containing protein</fullName>
    </recommendedName>
</protein>
<feature type="transmembrane region" description="Helical" evidence="1">
    <location>
        <begin position="444"/>
        <end position="466"/>
    </location>
</feature>
<gene>
    <name evidence="2" type="ORF">CUN51_01700</name>
</gene>
<evidence type="ECO:0008006" key="4">
    <source>
        <dbReference type="Google" id="ProtNLM"/>
    </source>
</evidence>
<dbReference type="Gene3D" id="2.60.40.10">
    <property type="entry name" value="Immunoglobulins"/>
    <property type="match status" value="1"/>
</dbReference>
<dbReference type="SUPFAM" id="SSF63825">
    <property type="entry name" value="YWTD domain"/>
    <property type="match status" value="1"/>
</dbReference>
<proteinExistence type="predicted"/>
<accession>A0A2M8P2A6</accession>
<reference evidence="2 3" key="1">
    <citation type="submission" date="2017-11" db="EMBL/GenBank/DDBJ databases">
        <title>Evolution of Phototrophy in the Chloroflexi Phylum Driven by Horizontal Gene Transfer.</title>
        <authorList>
            <person name="Ward L.M."/>
            <person name="Hemp J."/>
            <person name="Shih P.M."/>
            <person name="Mcglynn S.E."/>
            <person name="Fischer W."/>
        </authorList>
    </citation>
    <scope>NUCLEOTIDE SEQUENCE [LARGE SCALE GENOMIC DNA]</scope>
    <source>
        <strain evidence="2">CP2_2F</strain>
    </source>
</reference>
<name>A0A2M8P2A6_9CHLR</name>
<keyword evidence="1" id="KW-0472">Membrane</keyword>
<sequence length="475" mass="51170">MARTLGKAIGVMVLLGMALQIAPIRGQTELPRLPISALWSDGSRLLIGQGGTLSEVVPTAERLLVSWQIGLGRGALQAIAVCAPFIFVLSADGVSVLDSDRRERAFGRGGGHRIACNGDQVWIAALGAGVRRYRFSPDGRLTALEPIRTTTPAYDVVPSGGTAFWVAEGAEGVRRYNFDGTVQLWLNTFAPAQVVHERENVLYIGHSAQLSILRLSDPLRLIGSASLTPSDATLSDLLIVGNRIYAGRQHASGRGASLIAFELLGSELRLIGQFGEDSDGARLGAVGIELFVVSGSAFTWLRFTEAAPRVVMTWSARAPRCALNIPTDPQPADGAQVSEGSVTLQWRASCAESFELWLDGAMIATVPSVQDAQSDRPLHSYALQLTEGVHRWQVIALDNGGARLASPMWRVSVRSEGLLSTISAPRRELLYQPPPFAVRTPSEALTLLGMAFCSGLLVVIVAAWWLGVRAQRRYW</sequence>
<dbReference type="Proteomes" id="UP000228921">
    <property type="component" value="Unassembled WGS sequence"/>
</dbReference>
<evidence type="ECO:0000313" key="3">
    <source>
        <dbReference type="Proteomes" id="UP000228921"/>
    </source>
</evidence>
<organism evidence="2 3">
    <name type="scientific">Candidatus Thermofonsia Clade 1 bacterium</name>
    <dbReference type="NCBI Taxonomy" id="2364210"/>
    <lineage>
        <taxon>Bacteria</taxon>
        <taxon>Bacillati</taxon>
        <taxon>Chloroflexota</taxon>
        <taxon>Candidatus Thermofontia</taxon>
        <taxon>Candidatus Thermofonsia Clade 1</taxon>
    </lineage>
</organism>
<dbReference type="EMBL" id="PGTK01000002">
    <property type="protein sequence ID" value="PJF31679.1"/>
    <property type="molecule type" value="Genomic_DNA"/>
</dbReference>
<keyword evidence="1" id="KW-0812">Transmembrane</keyword>
<keyword evidence="1" id="KW-1133">Transmembrane helix</keyword>
<evidence type="ECO:0000313" key="2">
    <source>
        <dbReference type="EMBL" id="PJF31679.1"/>
    </source>
</evidence>
<comment type="caution">
    <text evidence="2">The sequence shown here is derived from an EMBL/GenBank/DDBJ whole genome shotgun (WGS) entry which is preliminary data.</text>
</comment>
<evidence type="ECO:0000256" key="1">
    <source>
        <dbReference type="SAM" id="Phobius"/>
    </source>
</evidence>
<dbReference type="AlphaFoldDB" id="A0A2M8P2A6"/>